<accession>A0A2D0N4U5</accession>
<evidence type="ECO:0000259" key="1">
    <source>
        <dbReference type="SMART" id="SM01008"/>
    </source>
</evidence>
<dbReference type="InterPro" id="IPR052516">
    <property type="entry name" value="N-heterocyclic_Hydroxylase"/>
</dbReference>
<dbReference type="Proteomes" id="UP000223913">
    <property type="component" value="Unassembled WGS sequence"/>
</dbReference>
<dbReference type="EMBL" id="PDUD01000032">
    <property type="protein sequence ID" value="PHN03457.1"/>
    <property type="molecule type" value="Genomic_DNA"/>
</dbReference>
<dbReference type="Gene3D" id="3.30.365.10">
    <property type="entry name" value="Aldehyde oxidase/xanthine dehydrogenase, molybdopterin binding domain"/>
    <property type="match status" value="4"/>
</dbReference>
<dbReference type="OrthoDB" id="605889at2"/>
<dbReference type="InterPro" id="IPR012368">
    <property type="entry name" value="OxRdtase_Mopterin-bd_su_IorB"/>
</dbReference>
<proteinExistence type="predicted"/>
<name>A0A2D0N4U5_FLAN2</name>
<sequence>MPSEQNNKPKLSRRQFLTAAGGVTFAVAAGAMGFKYFAEPGKNKKTLPDQEITAWVKLNPNGEIIFYNPAAEMGQGSMTALAVIFAEEMDADWDMVRIESAPVEPDTYGLQWSGALGGPMLTVGSRTIRGYFQALRHAGAQARNALLQLAAAHWGVDIGQLSTEPGTVVDAKGKQRISYGDLAALMTDTETSIELREIPESAWKKPEEFRLIGTDVPRRDIPAKVDGTAQFAMDVHLPGMLYGSVLRTPVHGAKPTLKNETDIRKMDGVLEVVMLDHGVGIVADNYEKALKAKRALQVDWSQDAQAQGYDSEAAFAKYQQLARQTTADSRKVSESGNYSGAMRGAQKTYDLEYRNDFLYHAQMEPLNAVVSVTSDKKSAEVWVGTQGMDGSRKAVADALGIEFEQVKFHPCYLGGGFGRRSMSGYVEEAALLAAKVDQPVKLIWTREDDVRYGAFRPISVQRMQAGVDETGELVAWGHYIAGTGGGLLGSAGKCDYYSLPNHRIEVRNIDEGVRTKHWRSVSHGANKFAIETFLDEIAHDLGRDPLNFRLRLMREHPREMKVLKEVAQMTDWGNAAIPEGRARGLSVTDHGGSFAAGVAEISVDEQYKIRVHRFWTAVDAGIVVQPANTKAQIEGGIVMGISSVLQESITFKDGAVQQSNFHDYPLLRMADVPEDIEISLIASEGAPSSIGELSLPLVGGAIANAFLSLTGTPLRHIPFRPEKVKAILNA</sequence>
<dbReference type="Pfam" id="PF02738">
    <property type="entry name" value="MoCoBD_1"/>
    <property type="match status" value="1"/>
</dbReference>
<evidence type="ECO:0000313" key="3">
    <source>
        <dbReference type="Proteomes" id="UP000223913"/>
    </source>
</evidence>
<keyword evidence="3" id="KW-1185">Reference proteome</keyword>
<dbReference type="Gene3D" id="3.90.1170.50">
    <property type="entry name" value="Aldehyde oxidase/xanthine dehydrogenase, a/b hammerhead"/>
    <property type="match status" value="1"/>
</dbReference>
<reference evidence="2 3" key="1">
    <citation type="submission" date="2017-10" db="EMBL/GenBank/DDBJ databases">
        <title>The draft genome sequence of Lewinella nigricans NBRC 102662.</title>
        <authorList>
            <person name="Wang K."/>
        </authorList>
    </citation>
    <scope>NUCLEOTIDE SEQUENCE [LARGE SCALE GENOMIC DNA]</scope>
    <source>
        <strain evidence="2 3">NBRC 102662</strain>
    </source>
</reference>
<feature type="domain" description="Aldehyde oxidase/xanthine dehydrogenase a/b hammerhead" evidence="1">
    <location>
        <begin position="226"/>
        <end position="304"/>
    </location>
</feature>
<gene>
    <name evidence="2" type="ORF">CRP01_27480</name>
</gene>
<dbReference type="InterPro" id="IPR046867">
    <property type="entry name" value="AldOxase/xan_DH_MoCoBD2"/>
</dbReference>
<dbReference type="PIRSF" id="PIRSF036389">
    <property type="entry name" value="IOR_B"/>
    <property type="match status" value="1"/>
</dbReference>
<dbReference type="PANTHER" id="PTHR47495:SF2">
    <property type="entry name" value="ALDEHYDE DEHYDROGENASE"/>
    <property type="match status" value="1"/>
</dbReference>
<comment type="caution">
    <text evidence="2">The sequence shown here is derived from an EMBL/GenBank/DDBJ whole genome shotgun (WGS) entry which is preliminary data.</text>
</comment>
<organism evidence="2 3">
    <name type="scientific">Flavilitoribacter nigricans (strain ATCC 23147 / DSM 23189 / NBRC 102662 / NCIMB 1420 / SS-2)</name>
    <name type="common">Lewinella nigricans</name>
    <dbReference type="NCBI Taxonomy" id="1122177"/>
    <lineage>
        <taxon>Bacteria</taxon>
        <taxon>Pseudomonadati</taxon>
        <taxon>Bacteroidota</taxon>
        <taxon>Saprospiria</taxon>
        <taxon>Saprospirales</taxon>
        <taxon>Lewinellaceae</taxon>
        <taxon>Flavilitoribacter</taxon>
    </lineage>
</organism>
<dbReference type="PANTHER" id="PTHR47495">
    <property type="entry name" value="ALDEHYDE DEHYDROGENASE"/>
    <property type="match status" value="1"/>
</dbReference>
<dbReference type="GO" id="GO:0016491">
    <property type="term" value="F:oxidoreductase activity"/>
    <property type="evidence" value="ECO:0007669"/>
    <property type="project" value="InterPro"/>
</dbReference>
<dbReference type="InterPro" id="IPR008274">
    <property type="entry name" value="AldOxase/xan_DH_MoCoBD1"/>
</dbReference>
<dbReference type="SUPFAM" id="SSF56003">
    <property type="entry name" value="Molybdenum cofactor-binding domain"/>
    <property type="match status" value="2"/>
</dbReference>
<dbReference type="AlphaFoldDB" id="A0A2D0N4U5"/>
<dbReference type="PROSITE" id="PS51318">
    <property type="entry name" value="TAT"/>
    <property type="match status" value="1"/>
</dbReference>
<dbReference type="InterPro" id="IPR037165">
    <property type="entry name" value="AldOxase/xan_DH_Mopterin-bd_sf"/>
</dbReference>
<dbReference type="InterPro" id="IPR000674">
    <property type="entry name" value="Ald_Oxase/Xan_DH_a/b"/>
</dbReference>
<dbReference type="Pfam" id="PF20256">
    <property type="entry name" value="MoCoBD_2"/>
    <property type="match status" value="2"/>
</dbReference>
<dbReference type="SMART" id="SM01008">
    <property type="entry name" value="Ald_Xan_dh_C"/>
    <property type="match status" value="1"/>
</dbReference>
<protein>
    <submittedName>
        <fullName evidence="2">Isoquinoline 1-oxidoreductase</fullName>
    </submittedName>
</protein>
<evidence type="ECO:0000313" key="2">
    <source>
        <dbReference type="EMBL" id="PHN03457.1"/>
    </source>
</evidence>
<dbReference type="InterPro" id="IPR006311">
    <property type="entry name" value="TAT_signal"/>
</dbReference>